<evidence type="ECO:0000313" key="4">
    <source>
        <dbReference type="EMBL" id="CAJ1371473.1"/>
    </source>
</evidence>
<comment type="caution">
    <text evidence="4">The sequence shown here is derived from an EMBL/GenBank/DDBJ whole genome shotgun (WGS) entry which is preliminary data.</text>
</comment>
<accession>A0AA36ML05</accession>
<dbReference type="Proteomes" id="UP001178507">
    <property type="component" value="Unassembled WGS sequence"/>
</dbReference>
<dbReference type="Gene3D" id="1.10.510.10">
    <property type="entry name" value="Transferase(Phosphotransferase) domain 1"/>
    <property type="match status" value="1"/>
</dbReference>
<keyword evidence="3" id="KW-0812">Transmembrane</keyword>
<evidence type="ECO:0000256" key="1">
    <source>
        <dbReference type="SAM" id="Coils"/>
    </source>
</evidence>
<gene>
    <name evidence="4" type="ORF">EVOR1521_LOCUS1776</name>
</gene>
<reference evidence="4" key="1">
    <citation type="submission" date="2023-08" db="EMBL/GenBank/DDBJ databases">
        <authorList>
            <person name="Chen Y."/>
            <person name="Shah S."/>
            <person name="Dougan E. K."/>
            <person name="Thang M."/>
            <person name="Chan C."/>
        </authorList>
    </citation>
    <scope>NUCLEOTIDE SEQUENCE</scope>
</reference>
<organism evidence="4 5">
    <name type="scientific">Effrenium voratum</name>
    <dbReference type="NCBI Taxonomy" id="2562239"/>
    <lineage>
        <taxon>Eukaryota</taxon>
        <taxon>Sar</taxon>
        <taxon>Alveolata</taxon>
        <taxon>Dinophyceae</taxon>
        <taxon>Suessiales</taxon>
        <taxon>Symbiodiniaceae</taxon>
        <taxon>Effrenium</taxon>
    </lineage>
</organism>
<keyword evidence="3" id="KW-1133">Transmembrane helix</keyword>
<evidence type="ECO:0000256" key="2">
    <source>
        <dbReference type="SAM" id="MobiDB-lite"/>
    </source>
</evidence>
<name>A0AA36ML05_9DINO</name>
<feature type="region of interest" description="Disordered" evidence="2">
    <location>
        <begin position="398"/>
        <end position="436"/>
    </location>
</feature>
<sequence length="989" mass="112645">MYPSHKDILRKMLRWDPTSRLSVEEAIMHPYLDKLHCPEDEPTREPLDTTDFEFERRKINIPALREEIFREALEHFPDIKDRYDQARRFCARLALPWREVSGLDITEGDAYQEWFPKLLMWKTVNIKAKAGKPFPRPSGSGIPPPGDAQEQLQLLWSLWQAQGALRQEEELLQQAAAVQEELAKQCHCLRLELHKAEAELESSASRSDNVVEEELQRAEREHEELQQALHQAERQLHAQDQEDAAVSEKAELKRLRLLRQTRAQAQTERREELREQLLREEARGRDERWALREELTEACVATELLSSEVSAERKARDATLQRLREEEMYLVGQVSEAEEADHASRSSIWSVHSESAWSEVALSRPLEPFDISTPREVSGSDSPAALSDTTAGASSLLQELRGSRRGRTRASLAGYQRSPDGWAAKPMSQRLRKSRMSVSVASFRPLEKAKSEGSDRSDAATRRLRSSVANFRPLRADPTSGLRLSVIGEEATEVVTSLGLSPAKPLASLGEALRKDLPDTSSSEDGSEAADRRELFDRCRGVLEWTLSEEVDSPRWAGPCLFLVERLTNGRRVFRLSKLFSESGAEELDIPLLAISAVREHKQDPLGMIFLVRYKAMGERVQVLFRAATREGRSTWVANLCEAIHTARGEAPRRCRGPKSGPSVLDAFVSKVRLDPGENASISGRFRCSQTQKLVWLLGLVLTLLYFASLAFFVFWSLGLVLTEPPDVPELRPVENVLPDLLWCRDYFIYYGGTTCYARMTIIRLSDGSFCVHSPSPFDEVCEQFFGNRLSYLLAPGDMHHFHIVDWARRFPHAVKLICPGVEQKQPHDGFIHDYLAKHVGSDAFTSEFEAVASEGFGLIREVVMYLWYHKPSRHLLLVPRSLVLVPCLLVRSFILKTKFLLDKVDLVEYIGDGYAPVVGYNRCLRVFWWCFGMWNRPKPAPEYQFSVQDQDKVRQFLGTILTRWEIRGIILAHGTNVLQVGDHESKDW</sequence>
<dbReference type="AlphaFoldDB" id="A0AA36ML05"/>
<dbReference type="Gene3D" id="3.30.200.20">
    <property type="entry name" value="Phosphorylase Kinase, domain 1"/>
    <property type="match status" value="1"/>
</dbReference>
<dbReference type="PANTHER" id="PTHR33835:SF1">
    <property type="entry name" value="METALLO-BETA-LACTAMASE DOMAIN-CONTAINING PROTEIN"/>
    <property type="match status" value="1"/>
</dbReference>
<dbReference type="EMBL" id="CAUJNA010000080">
    <property type="protein sequence ID" value="CAJ1371473.1"/>
    <property type="molecule type" value="Genomic_DNA"/>
</dbReference>
<keyword evidence="1" id="KW-0175">Coiled coil</keyword>
<dbReference type="InterPro" id="IPR011009">
    <property type="entry name" value="Kinase-like_dom_sf"/>
</dbReference>
<keyword evidence="3" id="KW-0472">Membrane</keyword>
<evidence type="ECO:0000256" key="3">
    <source>
        <dbReference type="SAM" id="Phobius"/>
    </source>
</evidence>
<proteinExistence type="predicted"/>
<dbReference type="PANTHER" id="PTHR33835">
    <property type="entry name" value="YALI0C07656P"/>
    <property type="match status" value="1"/>
</dbReference>
<protein>
    <submittedName>
        <fullName evidence="4">Uncharacterized protein</fullName>
    </submittedName>
</protein>
<keyword evidence="5" id="KW-1185">Reference proteome</keyword>
<dbReference type="SUPFAM" id="SSF56112">
    <property type="entry name" value="Protein kinase-like (PK-like)"/>
    <property type="match status" value="1"/>
</dbReference>
<feature type="transmembrane region" description="Helical" evidence="3">
    <location>
        <begin position="694"/>
        <end position="722"/>
    </location>
</feature>
<dbReference type="InterPro" id="IPR025638">
    <property type="entry name" value="DUF4336"/>
</dbReference>
<evidence type="ECO:0000313" key="5">
    <source>
        <dbReference type="Proteomes" id="UP001178507"/>
    </source>
</evidence>
<feature type="coiled-coil region" evidence="1">
    <location>
        <begin position="161"/>
        <end position="283"/>
    </location>
</feature>